<keyword evidence="3" id="KW-0804">Transcription</keyword>
<gene>
    <name evidence="7" type="ORF">L195_g000718</name>
</gene>
<proteinExistence type="predicted"/>
<feature type="compositionally biased region" description="Polar residues" evidence="5">
    <location>
        <begin position="188"/>
        <end position="201"/>
    </location>
</feature>
<sequence>MRPYDNALKHKMDNEKFKLPVGFRFHPTDEELINQYLVNKVNDDSFSAIAIAEIDMNKCEPWDLAESAKIGETEWYFFCVRDRKYPTGQRTNRATNAGYWKATGKDKEIIKGNRLIGMKKTLVFYKGRAPRGEKTNWVMHEYRLEGSNTVPTQNLSKQGTGEWVISRVYVKGNCGKKMHGNSKKLGRFNSSSEGPSNANESLLPQLMDSSFNNETKTTFGDFSHVLNSFSVQNETMNIPSSAKQFGAEPAQNCFLSQQESMLRMQMENENIGTSSKQNVKQDFSLVRDYFDGDISSVVYGNNMFQRWYGNQEFASTSTEPVVTDSLWNY</sequence>
<reference evidence="7 8" key="2">
    <citation type="journal article" date="2017" name="Front. Plant Sci.">
        <title>Gene Classification and Mining of Molecular Markers Useful in Red Clover (Trifolium pratense) Breeding.</title>
        <authorList>
            <person name="Istvanek J."/>
            <person name="Dluhosova J."/>
            <person name="Dluhos P."/>
            <person name="Patkova L."/>
            <person name="Nedelnik J."/>
            <person name="Repkova J."/>
        </authorList>
    </citation>
    <scope>NUCLEOTIDE SEQUENCE [LARGE SCALE GENOMIC DNA]</scope>
    <source>
        <strain evidence="8">cv. Tatra</strain>
        <tissue evidence="7">Young leaves</tissue>
    </source>
</reference>
<evidence type="ECO:0000256" key="4">
    <source>
        <dbReference type="ARBA" id="ARBA00023242"/>
    </source>
</evidence>
<dbReference type="GO" id="GO:0000976">
    <property type="term" value="F:transcription cis-regulatory region binding"/>
    <property type="evidence" value="ECO:0007669"/>
    <property type="project" value="UniProtKB-ARBA"/>
</dbReference>
<dbReference type="PROSITE" id="PS51005">
    <property type="entry name" value="NAC"/>
    <property type="match status" value="1"/>
</dbReference>
<evidence type="ECO:0000256" key="1">
    <source>
        <dbReference type="ARBA" id="ARBA00023015"/>
    </source>
</evidence>
<keyword evidence="1" id="KW-0805">Transcription regulation</keyword>
<dbReference type="SUPFAM" id="SSF101941">
    <property type="entry name" value="NAC domain"/>
    <property type="match status" value="1"/>
</dbReference>
<dbReference type="AlphaFoldDB" id="A0A2K3NMP0"/>
<dbReference type="FunFam" id="2.170.150.80:FF:000006">
    <property type="entry name" value="NAC domain-containing protein 100-like"/>
    <property type="match status" value="1"/>
</dbReference>
<dbReference type="Pfam" id="PF02365">
    <property type="entry name" value="NAM"/>
    <property type="match status" value="1"/>
</dbReference>
<feature type="region of interest" description="Disordered" evidence="5">
    <location>
        <begin position="180"/>
        <end position="201"/>
    </location>
</feature>
<dbReference type="InterPro" id="IPR003441">
    <property type="entry name" value="NAC-dom"/>
</dbReference>
<evidence type="ECO:0000259" key="6">
    <source>
        <dbReference type="PROSITE" id="PS51005"/>
    </source>
</evidence>
<name>A0A2K3NMP0_TRIPR</name>
<dbReference type="EMBL" id="ASHM01000265">
    <property type="protein sequence ID" value="PNY04301.1"/>
    <property type="molecule type" value="Genomic_DNA"/>
</dbReference>
<dbReference type="InterPro" id="IPR036093">
    <property type="entry name" value="NAC_dom_sf"/>
</dbReference>
<dbReference type="Gene3D" id="2.170.150.80">
    <property type="entry name" value="NAC domain"/>
    <property type="match status" value="1"/>
</dbReference>
<dbReference type="PANTHER" id="PTHR31744:SF219">
    <property type="entry name" value="NAC DOMAIN-CONTAINING PROTEIN 4"/>
    <property type="match status" value="1"/>
</dbReference>
<reference evidence="7 8" key="1">
    <citation type="journal article" date="2014" name="Am. J. Bot.">
        <title>Genome assembly and annotation for red clover (Trifolium pratense; Fabaceae).</title>
        <authorList>
            <person name="Istvanek J."/>
            <person name="Jaros M."/>
            <person name="Krenek A."/>
            <person name="Repkova J."/>
        </authorList>
    </citation>
    <scope>NUCLEOTIDE SEQUENCE [LARGE SCALE GENOMIC DNA]</scope>
    <source>
        <strain evidence="8">cv. Tatra</strain>
        <tissue evidence="7">Young leaves</tissue>
    </source>
</reference>
<keyword evidence="2" id="KW-0238">DNA-binding</keyword>
<dbReference type="PANTHER" id="PTHR31744">
    <property type="entry name" value="PROTEIN CUP-SHAPED COTYLEDON 2-RELATED"/>
    <property type="match status" value="1"/>
</dbReference>
<evidence type="ECO:0000256" key="3">
    <source>
        <dbReference type="ARBA" id="ARBA00023163"/>
    </source>
</evidence>
<accession>A0A2K3NMP0</accession>
<comment type="caution">
    <text evidence="7">The sequence shown here is derived from an EMBL/GenBank/DDBJ whole genome shotgun (WGS) entry which is preliminary data.</text>
</comment>
<evidence type="ECO:0000256" key="2">
    <source>
        <dbReference type="ARBA" id="ARBA00023125"/>
    </source>
</evidence>
<dbReference type="GO" id="GO:0006355">
    <property type="term" value="P:regulation of DNA-templated transcription"/>
    <property type="evidence" value="ECO:0007669"/>
    <property type="project" value="InterPro"/>
</dbReference>
<keyword evidence="4" id="KW-0539">Nucleus</keyword>
<dbReference type="STRING" id="57577.A0A2K3NMP0"/>
<evidence type="ECO:0000313" key="8">
    <source>
        <dbReference type="Proteomes" id="UP000236291"/>
    </source>
</evidence>
<feature type="domain" description="NAC" evidence="6">
    <location>
        <begin position="19"/>
        <end position="171"/>
    </location>
</feature>
<evidence type="ECO:0000256" key="5">
    <source>
        <dbReference type="SAM" id="MobiDB-lite"/>
    </source>
</evidence>
<protein>
    <submittedName>
        <fullName evidence="7">NAC domain-containing protein</fullName>
    </submittedName>
</protein>
<organism evidence="7 8">
    <name type="scientific">Trifolium pratense</name>
    <name type="common">Red clover</name>
    <dbReference type="NCBI Taxonomy" id="57577"/>
    <lineage>
        <taxon>Eukaryota</taxon>
        <taxon>Viridiplantae</taxon>
        <taxon>Streptophyta</taxon>
        <taxon>Embryophyta</taxon>
        <taxon>Tracheophyta</taxon>
        <taxon>Spermatophyta</taxon>
        <taxon>Magnoliopsida</taxon>
        <taxon>eudicotyledons</taxon>
        <taxon>Gunneridae</taxon>
        <taxon>Pentapetalae</taxon>
        <taxon>rosids</taxon>
        <taxon>fabids</taxon>
        <taxon>Fabales</taxon>
        <taxon>Fabaceae</taxon>
        <taxon>Papilionoideae</taxon>
        <taxon>50 kb inversion clade</taxon>
        <taxon>NPAAA clade</taxon>
        <taxon>Hologalegina</taxon>
        <taxon>IRL clade</taxon>
        <taxon>Trifolieae</taxon>
        <taxon>Trifolium</taxon>
    </lineage>
</organism>
<dbReference type="Proteomes" id="UP000236291">
    <property type="component" value="Unassembled WGS sequence"/>
</dbReference>
<evidence type="ECO:0000313" key="7">
    <source>
        <dbReference type="EMBL" id="PNY04301.1"/>
    </source>
</evidence>